<dbReference type="GO" id="GO:0030170">
    <property type="term" value="F:pyridoxal phosphate binding"/>
    <property type="evidence" value="ECO:0007669"/>
    <property type="project" value="InterPro"/>
</dbReference>
<evidence type="ECO:0000256" key="2">
    <source>
        <dbReference type="ARBA" id="ARBA00009077"/>
    </source>
</evidence>
<evidence type="ECO:0000313" key="10">
    <source>
        <dbReference type="EMBL" id="MDA0164355.1"/>
    </source>
</evidence>
<dbReference type="GO" id="GO:0019343">
    <property type="term" value="P:cysteine biosynthetic process via cystathionine"/>
    <property type="evidence" value="ECO:0007669"/>
    <property type="project" value="TreeGrafter"/>
</dbReference>
<comment type="catalytic activity">
    <reaction evidence="6">
        <text>L-homocysteine + H2O = 2-oxobutanoate + hydrogen sulfide + NH4(+) + H(+)</text>
        <dbReference type="Rhea" id="RHEA:14501"/>
        <dbReference type="ChEBI" id="CHEBI:15377"/>
        <dbReference type="ChEBI" id="CHEBI:15378"/>
        <dbReference type="ChEBI" id="CHEBI:16763"/>
        <dbReference type="ChEBI" id="CHEBI:28938"/>
        <dbReference type="ChEBI" id="CHEBI:29919"/>
        <dbReference type="ChEBI" id="CHEBI:58199"/>
        <dbReference type="EC" id="4.4.1.2"/>
    </reaction>
    <physiologicalReaction direction="left-to-right" evidence="6">
        <dbReference type="Rhea" id="RHEA:14502"/>
    </physiologicalReaction>
</comment>
<dbReference type="GO" id="GO:0018826">
    <property type="term" value="F:methionine gamma-lyase activity"/>
    <property type="evidence" value="ECO:0007669"/>
    <property type="project" value="UniProtKB-EC"/>
</dbReference>
<proteinExistence type="inferred from homology"/>
<dbReference type="InterPro" id="IPR015421">
    <property type="entry name" value="PyrdxlP-dep_Trfase_major"/>
</dbReference>
<keyword evidence="3 8" id="KW-0663">Pyridoxal phosphate</keyword>
<comment type="caution">
    <text evidence="10">The sequence shown here is derived from an EMBL/GenBank/DDBJ whole genome shotgun (WGS) entry which is preliminary data.</text>
</comment>
<dbReference type="GO" id="GO:0008483">
    <property type="term" value="F:transaminase activity"/>
    <property type="evidence" value="ECO:0007669"/>
    <property type="project" value="UniProtKB-KW"/>
</dbReference>
<dbReference type="AlphaFoldDB" id="A0A9X3S2A1"/>
<dbReference type="InterPro" id="IPR015424">
    <property type="entry name" value="PyrdxlP-dep_Trfase"/>
</dbReference>
<evidence type="ECO:0000256" key="6">
    <source>
        <dbReference type="ARBA" id="ARBA00048780"/>
    </source>
</evidence>
<dbReference type="InterPro" id="IPR015422">
    <property type="entry name" value="PyrdxlP-dep_Trfase_small"/>
</dbReference>
<dbReference type="PROSITE" id="PS00868">
    <property type="entry name" value="CYS_MET_METAB_PP"/>
    <property type="match status" value="1"/>
</dbReference>
<comment type="similarity">
    <text evidence="2 9">Belongs to the trans-sulfuration enzymes family.</text>
</comment>
<dbReference type="InterPro" id="IPR054542">
    <property type="entry name" value="Cys_met_metab_PP"/>
</dbReference>
<keyword evidence="10" id="KW-0032">Aminotransferase</keyword>
<dbReference type="Pfam" id="PF01053">
    <property type="entry name" value="Cys_Met_Meta_PP"/>
    <property type="match status" value="1"/>
</dbReference>
<dbReference type="GO" id="GO:0047982">
    <property type="term" value="F:homocysteine desulfhydrase activity"/>
    <property type="evidence" value="ECO:0007669"/>
    <property type="project" value="UniProtKB-EC"/>
</dbReference>
<dbReference type="FunFam" id="3.40.640.10:FF:000046">
    <property type="entry name" value="Cystathionine gamma-lyase"/>
    <property type="match status" value="1"/>
</dbReference>
<gene>
    <name evidence="10" type="ORF">OM076_29060</name>
</gene>
<comment type="cofactor">
    <cofactor evidence="1 9">
        <name>pyridoxal 5'-phosphate</name>
        <dbReference type="ChEBI" id="CHEBI:597326"/>
    </cofactor>
</comment>
<evidence type="ECO:0000256" key="1">
    <source>
        <dbReference type="ARBA" id="ARBA00001933"/>
    </source>
</evidence>
<dbReference type="PANTHER" id="PTHR11808">
    <property type="entry name" value="TRANS-SULFURATION ENZYME FAMILY MEMBER"/>
    <property type="match status" value="1"/>
</dbReference>
<dbReference type="SUPFAM" id="SSF53383">
    <property type="entry name" value="PLP-dependent transferases"/>
    <property type="match status" value="1"/>
</dbReference>
<dbReference type="Gene3D" id="3.40.640.10">
    <property type="entry name" value="Type I PLP-dependent aspartate aminotransferase-like (Major domain)"/>
    <property type="match status" value="1"/>
</dbReference>
<dbReference type="RefSeq" id="WP_270043610.1">
    <property type="nucleotide sequence ID" value="NZ_JAPDOD010000033.1"/>
</dbReference>
<name>A0A9X3S2A1_9ACTN</name>
<dbReference type="GO" id="GO:0005737">
    <property type="term" value="C:cytoplasm"/>
    <property type="evidence" value="ECO:0007669"/>
    <property type="project" value="TreeGrafter"/>
</dbReference>
<evidence type="ECO:0000256" key="7">
    <source>
        <dbReference type="ARBA" id="ARBA00052699"/>
    </source>
</evidence>
<evidence type="ECO:0000256" key="5">
    <source>
        <dbReference type="ARBA" id="ARBA00047199"/>
    </source>
</evidence>
<evidence type="ECO:0000256" key="4">
    <source>
        <dbReference type="ARBA" id="ARBA00047175"/>
    </source>
</evidence>
<accession>A0A9X3S2A1</accession>
<dbReference type="PIRSF" id="PIRSF001434">
    <property type="entry name" value="CGS"/>
    <property type="match status" value="1"/>
</dbReference>
<organism evidence="10 11">
    <name type="scientific">Solirubrobacter ginsenosidimutans</name>
    <dbReference type="NCBI Taxonomy" id="490573"/>
    <lineage>
        <taxon>Bacteria</taxon>
        <taxon>Bacillati</taxon>
        <taxon>Actinomycetota</taxon>
        <taxon>Thermoleophilia</taxon>
        <taxon>Solirubrobacterales</taxon>
        <taxon>Solirubrobacteraceae</taxon>
        <taxon>Solirubrobacter</taxon>
    </lineage>
</organism>
<dbReference type="GO" id="GO:0019346">
    <property type="term" value="P:transsulfuration"/>
    <property type="evidence" value="ECO:0007669"/>
    <property type="project" value="InterPro"/>
</dbReference>
<dbReference type="Gene3D" id="3.90.1150.10">
    <property type="entry name" value="Aspartate Aminotransferase, domain 1"/>
    <property type="match status" value="1"/>
</dbReference>
<keyword evidence="11" id="KW-1185">Reference proteome</keyword>
<dbReference type="InterPro" id="IPR000277">
    <property type="entry name" value="Cys/Met-Metab_PyrdxlP-dep_enz"/>
</dbReference>
<evidence type="ECO:0000313" key="11">
    <source>
        <dbReference type="Proteomes" id="UP001149140"/>
    </source>
</evidence>
<reference evidence="10" key="1">
    <citation type="submission" date="2022-10" db="EMBL/GenBank/DDBJ databases">
        <title>The WGS of Solirubrobacter ginsenosidimutans DSM 21036.</title>
        <authorList>
            <person name="Jiang Z."/>
        </authorList>
    </citation>
    <scope>NUCLEOTIDE SEQUENCE</scope>
    <source>
        <strain evidence="10">DSM 21036</strain>
    </source>
</reference>
<evidence type="ECO:0000256" key="9">
    <source>
        <dbReference type="RuleBase" id="RU362118"/>
    </source>
</evidence>
<evidence type="ECO:0000256" key="8">
    <source>
        <dbReference type="PIRSR" id="PIRSR001434-2"/>
    </source>
</evidence>
<comment type="catalytic activity">
    <reaction evidence="7">
        <text>L-methionine + H2O = methanethiol + 2-oxobutanoate + NH4(+)</text>
        <dbReference type="Rhea" id="RHEA:23800"/>
        <dbReference type="ChEBI" id="CHEBI:15377"/>
        <dbReference type="ChEBI" id="CHEBI:16007"/>
        <dbReference type="ChEBI" id="CHEBI:16763"/>
        <dbReference type="ChEBI" id="CHEBI:28938"/>
        <dbReference type="ChEBI" id="CHEBI:57844"/>
        <dbReference type="EC" id="4.4.1.11"/>
    </reaction>
    <physiologicalReaction direction="left-to-right" evidence="7">
        <dbReference type="Rhea" id="RHEA:23801"/>
    </physiologicalReaction>
</comment>
<dbReference type="EC" id="4.4.1.2" evidence="4"/>
<feature type="modified residue" description="N6-(pyridoxal phosphate)lysine" evidence="8">
    <location>
        <position position="208"/>
    </location>
</feature>
<dbReference type="Proteomes" id="UP001149140">
    <property type="component" value="Unassembled WGS sequence"/>
</dbReference>
<dbReference type="GO" id="GO:0004123">
    <property type="term" value="F:cystathionine gamma-lyase activity"/>
    <property type="evidence" value="ECO:0007669"/>
    <property type="project" value="TreeGrafter"/>
</dbReference>
<sequence>MADPRRRAATAAIHTRRAATPARPVSSPIFQSTAFAAASADALARVAVEVATPDFYTRHGNPNHAELADAVATLERAEAGLVFGSGMGALTTTVLSLVGSGQHIVAQRSMYGGTLSLVQKLLPRFGVEYTLVDQADTGAWAEAITPATRVLLIESPSNPRLEITDLRAVAELARARGIVTVADNTFATPVNQRPVEAGIDLVWHSATKYLAGHSDASAGVVVGRAELIETIWNTALNVGAVLGPIDAWLVTRGIRTLDLRVGRHNATAVALAEHLRKHPAVKVVHYPGLPSHPSHALAARQMTGFGGVLSIELRGDRATAVRTIERLELFQLSASLGSVESLVVHPASMWGAMLTEEQMSAAGVQPGLVRLACGLEDAADLIDDLDRALEGA</sequence>
<dbReference type="PANTHER" id="PTHR11808:SF85">
    <property type="entry name" value="CYSTATHIONINE GAMMA-LYASE-RELATED"/>
    <property type="match status" value="1"/>
</dbReference>
<dbReference type="CDD" id="cd00614">
    <property type="entry name" value="CGS_like"/>
    <property type="match status" value="1"/>
</dbReference>
<protein>
    <recommendedName>
        <fullName evidence="4">homocysteine desulfhydrase</fullName>
        <ecNumber evidence="4">4.4.1.2</ecNumber>
    </recommendedName>
    <alternativeName>
        <fullName evidence="5">Homocysteine desulfhydrase</fullName>
    </alternativeName>
</protein>
<evidence type="ECO:0000256" key="3">
    <source>
        <dbReference type="ARBA" id="ARBA00022898"/>
    </source>
</evidence>
<dbReference type="EMBL" id="JAPDOD010000033">
    <property type="protein sequence ID" value="MDA0164355.1"/>
    <property type="molecule type" value="Genomic_DNA"/>
</dbReference>
<keyword evidence="10" id="KW-0808">Transferase</keyword>